<dbReference type="Gene3D" id="3.30.70.100">
    <property type="match status" value="1"/>
</dbReference>
<dbReference type="EMBL" id="QRYQ01000003">
    <property type="protein sequence ID" value="RGU93342.1"/>
    <property type="molecule type" value="Genomic_DNA"/>
</dbReference>
<evidence type="ECO:0000256" key="5">
    <source>
        <dbReference type="PROSITE-ProRule" id="PRU00520"/>
    </source>
</evidence>
<evidence type="ECO:0000256" key="2">
    <source>
        <dbReference type="ARBA" id="ARBA00012150"/>
    </source>
</evidence>
<evidence type="ECO:0000256" key="1">
    <source>
        <dbReference type="ARBA" id="ARBA00005614"/>
    </source>
</evidence>
<gene>
    <name evidence="10" type="ORF">DW907_10865</name>
    <name evidence="9" type="ORF">DWV56_09885</name>
    <name evidence="8" type="ORF">DWW32_03200</name>
</gene>
<evidence type="ECO:0000313" key="11">
    <source>
        <dbReference type="Proteomes" id="UP000265489"/>
    </source>
</evidence>
<dbReference type="InterPro" id="IPR020456">
    <property type="entry name" value="Acylphosphatase"/>
</dbReference>
<evidence type="ECO:0000313" key="9">
    <source>
        <dbReference type="EMBL" id="RGW73024.1"/>
    </source>
</evidence>
<dbReference type="Proteomes" id="UP000285288">
    <property type="component" value="Unassembled WGS sequence"/>
</dbReference>
<dbReference type="EMBL" id="QSAT01000036">
    <property type="protein sequence ID" value="RGW73024.1"/>
    <property type="molecule type" value="Genomic_DNA"/>
</dbReference>
<sequence length="107" mass="12438">MFKLFKKKEKIKRELPPGTIRKEFHFEGNVQNIGFRFEVQSHAMPLGITGYAKNNDDGSVTAQLQGSLKNINKVILDLQNIDRIQIDFISEKDIPLDYYENDFSIIY</sequence>
<dbReference type="Proteomes" id="UP000265489">
    <property type="component" value="Unassembled WGS sequence"/>
</dbReference>
<dbReference type="PROSITE" id="PS51160">
    <property type="entry name" value="ACYLPHOSPHATASE_3"/>
    <property type="match status" value="1"/>
</dbReference>
<dbReference type="RefSeq" id="WP_118012169.1">
    <property type="nucleotide sequence ID" value="NZ_CATXNH010000009.1"/>
</dbReference>
<dbReference type="EC" id="3.6.1.7" evidence="2 5"/>
<dbReference type="SUPFAM" id="SSF54975">
    <property type="entry name" value="Acylphosphatase/BLUF domain-like"/>
    <property type="match status" value="1"/>
</dbReference>
<dbReference type="InterPro" id="IPR036046">
    <property type="entry name" value="Acylphosphatase-like_dom_sf"/>
</dbReference>
<evidence type="ECO:0000313" key="10">
    <source>
        <dbReference type="EMBL" id="RHB01250.1"/>
    </source>
</evidence>
<name>A0A395WAC7_9FIRM</name>
<evidence type="ECO:0000259" key="7">
    <source>
        <dbReference type="PROSITE" id="PS51160"/>
    </source>
</evidence>
<evidence type="ECO:0000313" key="8">
    <source>
        <dbReference type="EMBL" id="RGU93342.1"/>
    </source>
</evidence>
<dbReference type="PRINTS" id="PR00112">
    <property type="entry name" value="ACYLPHPHTASE"/>
</dbReference>
<reference evidence="11 12" key="1">
    <citation type="submission" date="2018-08" db="EMBL/GenBank/DDBJ databases">
        <title>A genome reference for cultivated species of the human gut microbiota.</title>
        <authorList>
            <person name="Zou Y."/>
            <person name="Xue W."/>
            <person name="Luo G."/>
        </authorList>
    </citation>
    <scope>NUCLEOTIDE SEQUENCE [LARGE SCALE GENOMIC DNA]</scope>
    <source>
        <strain evidence="9 12">AF10-31</strain>
        <strain evidence="8 11">AF15-20</strain>
        <strain evidence="10 13">AM42-13AC</strain>
    </source>
</reference>
<dbReference type="AlphaFoldDB" id="A0A395WAC7"/>
<dbReference type="PROSITE" id="PS00151">
    <property type="entry name" value="ACYLPHOSPHATASE_2"/>
    <property type="match status" value="1"/>
</dbReference>
<dbReference type="GO" id="GO:0003998">
    <property type="term" value="F:acylphosphatase activity"/>
    <property type="evidence" value="ECO:0007669"/>
    <property type="project" value="UniProtKB-EC"/>
</dbReference>
<organism evidence="8 11">
    <name type="scientific">Holdemanella biformis</name>
    <dbReference type="NCBI Taxonomy" id="1735"/>
    <lineage>
        <taxon>Bacteria</taxon>
        <taxon>Bacillati</taxon>
        <taxon>Bacillota</taxon>
        <taxon>Erysipelotrichia</taxon>
        <taxon>Erysipelotrichales</taxon>
        <taxon>Erysipelotrichaceae</taxon>
        <taxon>Holdemanella</taxon>
    </lineage>
</organism>
<accession>A0A395WAC7</accession>
<comment type="similarity">
    <text evidence="1 6">Belongs to the acylphosphatase family.</text>
</comment>
<evidence type="ECO:0000256" key="6">
    <source>
        <dbReference type="RuleBase" id="RU004168"/>
    </source>
</evidence>
<dbReference type="Proteomes" id="UP000284651">
    <property type="component" value="Unassembled WGS sequence"/>
</dbReference>
<proteinExistence type="inferred from homology"/>
<dbReference type="EMBL" id="QSGD01000060">
    <property type="protein sequence ID" value="RHB01250.1"/>
    <property type="molecule type" value="Genomic_DNA"/>
</dbReference>
<evidence type="ECO:0000256" key="3">
    <source>
        <dbReference type="ARBA" id="ARBA00015991"/>
    </source>
</evidence>
<dbReference type="Pfam" id="PF00708">
    <property type="entry name" value="Acylphosphatase"/>
    <property type="match status" value="1"/>
</dbReference>
<feature type="active site" evidence="5">
    <location>
        <position position="54"/>
    </location>
</feature>
<dbReference type="InterPro" id="IPR017968">
    <property type="entry name" value="Acylphosphatase_CS"/>
</dbReference>
<evidence type="ECO:0000313" key="13">
    <source>
        <dbReference type="Proteomes" id="UP000285288"/>
    </source>
</evidence>
<dbReference type="InterPro" id="IPR001792">
    <property type="entry name" value="Acylphosphatase-like_dom"/>
</dbReference>
<dbReference type="PANTHER" id="PTHR47268">
    <property type="entry name" value="ACYLPHOSPHATASE"/>
    <property type="match status" value="1"/>
</dbReference>
<feature type="active site" evidence="5">
    <location>
        <position position="36"/>
    </location>
</feature>
<keyword evidence="5" id="KW-0378">Hydrolase</keyword>
<comment type="catalytic activity">
    <reaction evidence="4 5">
        <text>an acyl phosphate + H2O = a carboxylate + phosphate + H(+)</text>
        <dbReference type="Rhea" id="RHEA:14965"/>
        <dbReference type="ChEBI" id="CHEBI:15377"/>
        <dbReference type="ChEBI" id="CHEBI:15378"/>
        <dbReference type="ChEBI" id="CHEBI:29067"/>
        <dbReference type="ChEBI" id="CHEBI:43474"/>
        <dbReference type="ChEBI" id="CHEBI:59918"/>
        <dbReference type="EC" id="3.6.1.7"/>
    </reaction>
</comment>
<dbReference type="PANTHER" id="PTHR47268:SF4">
    <property type="entry name" value="ACYLPHOSPHATASE"/>
    <property type="match status" value="1"/>
</dbReference>
<evidence type="ECO:0000256" key="4">
    <source>
        <dbReference type="ARBA" id="ARBA00047645"/>
    </source>
</evidence>
<feature type="domain" description="Acylphosphatase-like" evidence="7">
    <location>
        <begin position="21"/>
        <end position="107"/>
    </location>
</feature>
<dbReference type="GeneID" id="66579119"/>
<comment type="caution">
    <text evidence="8">The sequence shown here is derived from an EMBL/GenBank/DDBJ whole genome shotgun (WGS) entry which is preliminary data.</text>
</comment>
<evidence type="ECO:0000313" key="12">
    <source>
        <dbReference type="Proteomes" id="UP000284651"/>
    </source>
</evidence>
<protein>
    <recommendedName>
        <fullName evidence="3 5">acylphosphatase</fullName>
        <ecNumber evidence="2 5">3.6.1.7</ecNumber>
    </recommendedName>
</protein>